<protein>
    <submittedName>
        <fullName evidence="3">EF-hand domain-containing protein</fullName>
    </submittedName>
</protein>
<name>A0ABV7A0G0_9PROT</name>
<dbReference type="InterPro" id="IPR018247">
    <property type="entry name" value="EF_Hand_1_Ca_BS"/>
</dbReference>
<accession>A0ABV7A0G0</accession>
<evidence type="ECO:0000313" key="4">
    <source>
        <dbReference type="Proteomes" id="UP001595379"/>
    </source>
</evidence>
<dbReference type="PROSITE" id="PS00018">
    <property type="entry name" value="EF_HAND_1"/>
    <property type="match status" value="3"/>
</dbReference>
<dbReference type="PROSITE" id="PS51257">
    <property type="entry name" value="PROKAR_LIPOPROTEIN"/>
    <property type="match status" value="1"/>
</dbReference>
<evidence type="ECO:0000313" key="3">
    <source>
        <dbReference type="EMBL" id="MFC2927261.1"/>
    </source>
</evidence>
<dbReference type="Pfam" id="PF13202">
    <property type="entry name" value="EF-hand_5"/>
    <property type="match status" value="1"/>
</dbReference>
<dbReference type="RefSeq" id="WP_343163249.1">
    <property type="nucleotide sequence ID" value="NZ_JBHRSV010000028.1"/>
</dbReference>
<evidence type="ECO:0000259" key="2">
    <source>
        <dbReference type="Pfam" id="PF13202"/>
    </source>
</evidence>
<dbReference type="EMBL" id="JBHRSV010000028">
    <property type="protein sequence ID" value="MFC2927261.1"/>
    <property type="molecule type" value="Genomic_DNA"/>
</dbReference>
<dbReference type="InterPro" id="IPR011992">
    <property type="entry name" value="EF-hand-dom_pair"/>
</dbReference>
<sequence>MRVVSILAAASAVALASCSTSAGRNPDAPTLTASPDQQIAPPVGLMLAGLDSDHDAIVSGDEFAAAVPVMFSRSDADGDGHLNGVEFSDWSERNLGATHTIPGRMTFDHDQNGLISQSEFEATLAGVVSRFDQDRDGALQRSELLVTMVGPDIAAIRGDMEEQMRRRARQMCQQAARR</sequence>
<gene>
    <name evidence="3" type="ORF">ACFOOR_14230</name>
</gene>
<organism evidence="3 4">
    <name type="scientific">Hyphobacterium vulgare</name>
    <dbReference type="NCBI Taxonomy" id="1736751"/>
    <lineage>
        <taxon>Bacteria</taxon>
        <taxon>Pseudomonadati</taxon>
        <taxon>Pseudomonadota</taxon>
        <taxon>Alphaproteobacteria</taxon>
        <taxon>Maricaulales</taxon>
        <taxon>Maricaulaceae</taxon>
        <taxon>Hyphobacterium</taxon>
    </lineage>
</organism>
<keyword evidence="1" id="KW-0732">Signal</keyword>
<proteinExistence type="predicted"/>
<evidence type="ECO:0000256" key="1">
    <source>
        <dbReference type="SAM" id="SignalP"/>
    </source>
</evidence>
<feature type="signal peptide" evidence="1">
    <location>
        <begin position="1"/>
        <end position="22"/>
    </location>
</feature>
<dbReference type="Proteomes" id="UP001595379">
    <property type="component" value="Unassembled WGS sequence"/>
</dbReference>
<feature type="domain" description="EF-hand" evidence="2">
    <location>
        <begin position="130"/>
        <end position="144"/>
    </location>
</feature>
<comment type="caution">
    <text evidence="3">The sequence shown here is derived from an EMBL/GenBank/DDBJ whole genome shotgun (WGS) entry which is preliminary data.</text>
</comment>
<feature type="chain" id="PRO_5047184557" evidence="1">
    <location>
        <begin position="23"/>
        <end position="178"/>
    </location>
</feature>
<reference evidence="4" key="1">
    <citation type="journal article" date="2019" name="Int. J. Syst. Evol. Microbiol.">
        <title>The Global Catalogue of Microorganisms (GCM) 10K type strain sequencing project: providing services to taxonomists for standard genome sequencing and annotation.</title>
        <authorList>
            <consortium name="The Broad Institute Genomics Platform"/>
            <consortium name="The Broad Institute Genome Sequencing Center for Infectious Disease"/>
            <person name="Wu L."/>
            <person name="Ma J."/>
        </authorList>
    </citation>
    <scope>NUCLEOTIDE SEQUENCE [LARGE SCALE GENOMIC DNA]</scope>
    <source>
        <strain evidence="4">KCTC 52487</strain>
    </source>
</reference>
<dbReference type="InterPro" id="IPR002048">
    <property type="entry name" value="EF_hand_dom"/>
</dbReference>
<dbReference type="Gene3D" id="1.10.238.10">
    <property type="entry name" value="EF-hand"/>
    <property type="match status" value="2"/>
</dbReference>
<dbReference type="SUPFAM" id="SSF47473">
    <property type="entry name" value="EF-hand"/>
    <property type="match status" value="1"/>
</dbReference>
<keyword evidence="4" id="KW-1185">Reference proteome</keyword>